<gene>
    <name evidence="2" type="ORF">RN001_014755</name>
</gene>
<organism evidence="2 3">
    <name type="scientific">Aquatica leii</name>
    <dbReference type="NCBI Taxonomy" id="1421715"/>
    <lineage>
        <taxon>Eukaryota</taxon>
        <taxon>Metazoa</taxon>
        <taxon>Ecdysozoa</taxon>
        <taxon>Arthropoda</taxon>
        <taxon>Hexapoda</taxon>
        <taxon>Insecta</taxon>
        <taxon>Pterygota</taxon>
        <taxon>Neoptera</taxon>
        <taxon>Endopterygota</taxon>
        <taxon>Coleoptera</taxon>
        <taxon>Polyphaga</taxon>
        <taxon>Elateriformia</taxon>
        <taxon>Elateroidea</taxon>
        <taxon>Lampyridae</taxon>
        <taxon>Luciolinae</taxon>
        <taxon>Aquatica</taxon>
    </lineage>
</organism>
<dbReference type="EMBL" id="JARPUR010000007">
    <property type="protein sequence ID" value="KAK4872726.1"/>
    <property type="molecule type" value="Genomic_DNA"/>
</dbReference>
<feature type="transmembrane region" description="Helical" evidence="1">
    <location>
        <begin position="107"/>
        <end position="126"/>
    </location>
</feature>
<accession>A0AAN7P014</accession>
<reference evidence="3" key="1">
    <citation type="submission" date="2023-01" db="EMBL/GenBank/DDBJ databases">
        <title>Key to firefly adult light organ development and bioluminescence: homeobox transcription factors regulate luciferase expression and transportation to peroxisome.</title>
        <authorList>
            <person name="Fu X."/>
        </authorList>
    </citation>
    <scope>NUCLEOTIDE SEQUENCE [LARGE SCALE GENOMIC DNA]</scope>
</reference>
<proteinExistence type="predicted"/>
<keyword evidence="3" id="KW-1185">Reference proteome</keyword>
<keyword evidence="1" id="KW-0472">Membrane</keyword>
<protein>
    <submittedName>
        <fullName evidence="2">Uncharacterized protein</fullName>
    </submittedName>
</protein>
<dbReference type="SUPFAM" id="SSF52540">
    <property type="entry name" value="P-loop containing nucleoside triphosphate hydrolases"/>
    <property type="match status" value="1"/>
</dbReference>
<evidence type="ECO:0000313" key="3">
    <source>
        <dbReference type="Proteomes" id="UP001353858"/>
    </source>
</evidence>
<keyword evidence="1" id="KW-1133">Transmembrane helix</keyword>
<keyword evidence="1" id="KW-0812">Transmembrane</keyword>
<dbReference type="InterPro" id="IPR027417">
    <property type="entry name" value="P-loop_NTPase"/>
</dbReference>
<comment type="caution">
    <text evidence="2">The sequence shown here is derived from an EMBL/GenBank/DDBJ whole genome shotgun (WGS) entry which is preliminary data.</text>
</comment>
<name>A0AAN7P014_9COLE</name>
<dbReference type="AlphaFoldDB" id="A0AAN7P014"/>
<dbReference type="Proteomes" id="UP001353858">
    <property type="component" value="Unassembled WGS sequence"/>
</dbReference>
<dbReference type="Gene3D" id="3.40.50.300">
    <property type="entry name" value="P-loop containing nucleotide triphosphate hydrolases"/>
    <property type="match status" value="1"/>
</dbReference>
<sequence length="359" mass="41610">MAKSPVLNTFFFTEEIVTDAVIVRRTFYQEVSDKKIIETSYKYSGSPTYNEPMDVDSSTDLTNSIIDTKNEDKDTCLKQRFNLRLKDKSLDTASRYKVSHSTHVTTIVKLLLIFFVLLSTFLICFFKSTDLYLHLNPEIQFEDIKNALKEKILNQEEVVLTIGHNLDDLIETQLPKLLVFVGTTGVGKTYVANVMKSFYLQEHVHEVLPENLPNVESHMAIVSNLDPYCYNLILIDNLRASHLDALTSFVRMLPDDYKLLIITIFNVHDTVNGVHYTINADDYNLIRYKIDKLQMDFEFVVFRQLDQDVVKNWLKNRLHEKGVDSTRHDTLIEYMLRKNYVKNNGFKGLDAKLSLIDNV</sequence>
<evidence type="ECO:0000256" key="1">
    <source>
        <dbReference type="SAM" id="Phobius"/>
    </source>
</evidence>
<evidence type="ECO:0000313" key="2">
    <source>
        <dbReference type="EMBL" id="KAK4872726.1"/>
    </source>
</evidence>